<dbReference type="Proteomes" id="UP000018466">
    <property type="component" value="Unassembled WGS sequence"/>
</dbReference>
<evidence type="ECO:0000256" key="3">
    <source>
        <dbReference type="SAM" id="MobiDB-lite"/>
    </source>
</evidence>
<comment type="caution">
    <text evidence="5">The sequence shown here is derived from an EMBL/GenBank/DDBJ whole genome shotgun (WGS) entry which is preliminary data.</text>
</comment>
<sequence>MSSYKNSLRGILRRALAQLLAFLMVFGLAVSGLGVRNAYATELQPGGSDNGATEATAFQWIGPVTGASSEGDGISTMRFDIHGLDTGQTNYATGGIQTTWSHAGYASWVVKADNPSASAPQASSYFGLSGYKAMKPSPAHNGDVVTDTNLGVEYRMRVSPGPDNRSIIVDYYLHNTTNTTGRFWMGTGADSMINGDDYATCYKTNAGFHMVNRSTKQTFDLLTNDVGTSLSLTPPDARYVGVYSQYWTYMFTGNTDTQTNNIDSGVSYSWQIDLHPYETVHRRVAFLIKATSYYVDDRPGHGSDSNEGTYQSPFATVQHAVDKLAGKKGYIYIIHYDGAPVNLNGGGNTDVVISTTDYEYGPGATPYSGIETITAANAGAPLFKQTGSGKYTIEKLTLSGNKASVTRTEPLISVGAGTLRLGDQAAVQNAKISANDKGAAIDIKGGTLQMEDGSKVSGNESATGGRGAINFESGSFKLAGGKLSGGASNIQVTGNTDGENKPSNVFVAAGKKLSVMQSIAGSSIGVSVKSDNLPTAFNGVGTPTAAQEKNFAEPGSGVTPSSVMPFSNFFSADQADKYGLSVADSVTATNNAALRRAGYTMSFKYVDANGDNVTGAENRAAKNFAAGDAVNEGAPTVTPPSYRLSSVDTDEAVTPPATAKLTADSTASSPNFGKVTGSMPKQNIIVTYHYVRDNSTITFDAKGGTPTPAQLSGLAGDPTNALSPTVTKYGYNFLGWNKRGVSPAVAVPIPTTFPATPETYDAMYSVNHSIKFAYTTSYENHDGSIVFQTTTTPSASGFSVEDPLFGNRKVVPGYVWAPVDSFMNPATYQFSDQASPAPFGAFDNVSGSATYGNFAGRFPGQDAGVTWRYRVDPAHPGFQLKVNHVTASGTVVAASTTSMVHPEDPVVIHPVSSFGYSFDHMVVNTGNVANSTDPLPLTSALTGSADALGNYNGVMPNQDVEITYYYTGAGTGQEFTVAHEDLGTADSLLKNIVPASVVGHATDDTVEGDALTMPQSYGYIFSTHADSPTGVPVAGETTTFNPATKHYKAKMPTGDLKLTYSYTRDASAWSNIQFYSGKDVVGGTELGILSSDNMAPADDPTKQVSPDVQANGTNSFKVSVLKDNGAGQGYTYADLKAKRLLPIVTANDHHYMLDGWFVDTNNNRVMDGGEHLLQDTDRFQGGENLVAAFKEDPAWWVDINFGPFDGHVTWNAGVPTTLHTWKEKTWGQVEPAATSYTGEVNYLYKGWFHNGTAMNAGDAIQNGETYLVKFTPDPAVFGLPVHPVDAGGSLDTQGKGVVTAYNTKPGYKYIVVDPDGKVVGVGDGSVAGRTYFNNLTPGTTYQVYEAEGDNTAQVGDDISNVPAPISAPSPAHVPAVDTNKQITYNPDDETKVDFTIDPSDKDADYALIDENGNVVTTPETQADGWQAGTPGRIKFTGLTANKKYTVVARPHGRNDITPLSKLPDGTEVVMDPGGEIDIPKFSITTTDGESQIDTVNGNAINAAYFDEAHKDEPVVLTAPATNSAGETFKGWRVTTGVIPGITGLVTNTTLTFTMPDTNVVLTAYYNRNLNGNAPVTDEIRGGNPGEMALDPNEIPGLENQLTTPADQVLMNVNHADVDYKVVYTKKNVPANVANALKSHPAVEAANHPSAFTAAWEVETRIERYVNGRLVQRTTPSNATFRTYVQLDKEDVNNLDYQLLRYDTSVNDYVPETLTPADPYASGGLFQFTAQEGVKYYLTYSKAYKVTWINNRDTNAPWPQYSFPVRKGDSPSDGDYSTQYNTVTNNEPTGAATHQTDPATGVEYDWKGWSRKADKFKQYDDTAPIKKRTIVYGYWEDNRQVVDDTRNGLEDAIKKALKLADDFFLKRKETAALINGVPGEHTGINDAIAVLERTSPRATAAELQQALDDLLDVMKRYDNTLNPRYNHYNKITDDNLSGGASGGGGGRGNGGRSGSGGGGGGRSSHGGSGALSFSTAGGPSLSGKEGFVADYEKGYTVGTNGNWELINPEHSEWIFTLNGGIRLVSRWAKLDYANGDVNKNGWYHFNSHGIMDFGWFLDEKLNWYYCNTEHDGWLGKMKTGWHCDEADKHWYYLDPATGIMQSGWQEIGGKWYYFAPTTSQATYEYDAVNESWFYRASSTVRPMGSMYQNETTPDGYRVDANGAWIH</sequence>
<organism evidence="5 6">
    <name type="scientific">Stomatobaculum longum</name>
    <dbReference type="NCBI Taxonomy" id="796942"/>
    <lineage>
        <taxon>Bacteria</taxon>
        <taxon>Bacillati</taxon>
        <taxon>Bacillota</taxon>
        <taxon>Clostridia</taxon>
        <taxon>Lachnospirales</taxon>
        <taxon>Lachnospiraceae</taxon>
        <taxon>Stomatobaculum</taxon>
    </lineage>
</organism>
<accession>A0AA36Y3Q9</accession>
<dbReference type="Pfam" id="PF18998">
    <property type="entry name" value="Flg_new_2"/>
    <property type="match status" value="1"/>
</dbReference>
<dbReference type="SUPFAM" id="SSF69360">
    <property type="entry name" value="Cell wall binding repeat"/>
    <property type="match status" value="1"/>
</dbReference>
<feature type="repeat" description="Cell wall-binding" evidence="2">
    <location>
        <begin position="2100"/>
        <end position="2119"/>
    </location>
</feature>
<feature type="region of interest" description="Disordered" evidence="3">
    <location>
        <begin position="1927"/>
        <end position="1981"/>
    </location>
</feature>
<dbReference type="InterPro" id="IPR011050">
    <property type="entry name" value="Pectin_lyase_fold/virulence"/>
</dbReference>
<feature type="compositionally biased region" description="Gly residues" evidence="3">
    <location>
        <begin position="1938"/>
        <end position="1968"/>
    </location>
</feature>
<keyword evidence="1" id="KW-0677">Repeat</keyword>
<name>A0AA36Y3Q9_9FIRM</name>
<evidence type="ECO:0000313" key="6">
    <source>
        <dbReference type="Proteomes" id="UP000018466"/>
    </source>
</evidence>
<dbReference type="GeneID" id="86941518"/>
<evidence type="ECO:0000259" key="4">
    <source>
        <dbReference type="Pfam" id="PF18998"/>
    </source>
</evidence>
<dbReference type="InterPro" id="IPR018337">
    <property type="entry name" value="Cell_wall/Cho-bd_repeat"/>
</dbReference>
<proteinExistence type="predicted"/>
<gene>
    <name evidence="5" type="ORF">HMPREF9623_01794</name>
</gene>
<dbReference type="Pfam" id="PF01473">
    <property type="entry name" value="Choline_bind_1"/>
    <property type="match status" value="1"/>
</dbReference>
<keyword evidence="6" id="KW-1185">Reference proteome</keyword>
<feature type="domain" description="Bacterial repeat" evidence="4">
    <location>
        <begin position="1516"/>
        <end position="1568"/>
    </location>
</feature>
<evidence type="ECO:0000256" key="2">
    <source>
        <dbReference type="PROSITE-ProRule" id="PRU00591"/>
    </source>
</evidence>
<feature type="compositionally biased region" description="Polar residues" evidence="3">
    <location>
        <begin position="1774"/>
        <end position="1797"/>
    </location>
</feature>
<dbReference type="Gene3D" id="2.10.270.10">
    <property type="entry name" value="Cholin Binding"/>
    <property type="match status" value="1"/>
</dbReference>
<reference evidence="5 6" key="1">
    <citation type="submission" date="2011-10" db="EMBL/GenBank/DDBJ databases">
        <title>The Genome Sequence of Lachnospiraceae bacterium ACC2.</title>
        <authorList>
            <consortium name="The Broad Institute Genome Sequencing Platform"/>
            <person name="Earl A."/>
            <person name="Ward D."/>
            <person name="Feldgarden M."/>
            <person name="Gevers D."/>
            <person name="Sizova M."/>
            <person name="Hazen A."/>
            <person name="Epstein S."/>
            <person name="Young S.K."/>
            <person name="Zeng Q."/>
            <person name="Gargeya S."/>
            <person name="Fitzgerald M."/>
            <person name="Haas B."/>
            <person name="Abouelleil A."/>
            <person name="Alvarado L."/>
            <person name="Arachchi H.M."/>
            <person name="Berlin A."/>
            <person name="Brown A."/>
            <person name="Chapman S.B."/>
            <person name="Chen Z."/>
            <person name="Dunbar C."/>
            <person name="Freedman E."/>
            <person name="Gearin G."/>
            <person name="Goldberg J."/>
            <person name="Griggs A."/>
            <person name="Gujja S."/>
            <person name="Heiman D."/>
            <person name="Howarth C."/>
            <person name="Larson L."/>
            <person name="Lui A."/>
            <person name="MacDonald P.J.P."/>
            <person name="Montmayeur A."/>
            <person name="Murphy C."/>
            <person name="Neiman D."/>
            <person name="Pearson M."/>
            <person name="Priest M."/>
            <person name="Roberts A."/>
            <person name="Saif S."/>
            <person name="Shea T."/>
            <person name="Shenoy N."/>
            <person name="Sisk P."/>
            <person name="Stolte C."/>
            <person name="Sykes S."/>
            <person name="Wortman J."/>
            <person name="Nusbaum C."/>
            <person name="Birren B."/>
        </authorList>
    </citation>
    <scope>NUCLEOTIDE SEQUENCE [LARGE SCALE GENOMIC DNA]</scope>
    <source>
        <strain evidence="5 6">ACC2</strain>
    </source>
</reference>
<dbReference type="InterPro" id="IPR044060">
    <property type="entry name" value="Bacterial_rp_domain"/>
</dbReference>
<dbReference type="PROSITE" id="PS51170">
    <property type="entry name" value="CW"/>
    <property type="match status" value="1"/>
</dbReference>
<protein>
    <recommendedName>
        <fullName evidence="4">Bacterial repeat domain-containing protein</fullName>
    </recommendedName>
</protein>
<feature type="region of interest" description="Disordered" evidence="3">
    <location>
        <begin position="1761"/>
        <end position="1797"/>
    </location>
</feature>
<dbReference type="RefSeq" id="WP_009533612.1">
    <property type="nucleotide sequence ID" value="NZ_JH590864.1"/>
</dbReference>
<dbReference type="SUPFAM" id="SSF51126">
    <property type="entry name" value="Pectin lyase-like"/>
    <property type="match status" value="1"/>
</dbReference>
<evidence type="ECO:0000313" key="5">
    <source>
        <dbReference type="EMBL" id="EHO15883.1"/>
    </source>
</evidence>
<evidence type="ECO:0000256" key="1">
    <source>
        <dbReference type="ARBA" id="ARBA00022737"/>
    </source>
</evidence>
<dbReference type="EMBL" id="AGEL01000014">
    <property type="protein sequence ID" value="EHO15883.1"/>
    <property type="molecule type" value="Genomic_DNA"/>
</dbReference>